<sequence>MTGASTLDPDNFPEGPDRSLGKGHGIDALGPSDISDTGSDVVGGPGFSDAIDPEQTLDFDRGTTSDLEASHAGGTAGPDVGDANFSGDSDMGGTGERAAAGRDTVSRDGADIDTDQIVSIPDLPLTEEDTDFLSSQPPGQGEGRK</sequence>
<evidence type="ECO:0000313" key="2">
    <source>
        <dbReference type="EMBL" id="SFC50805.1"/>
    </source>
</evidence>
<dbReference type="EMBL" id="FOLD01000007">
    <property type="protein sequence ID" value="SFC50805.1"/>
    <property type="molecule type" value="Genomic_DNA"/>
</dbReference>
<dbReference type="AlphaFoldDB" id="A0A1I1JQY1"/>
<dbReference type="RefSeq" id="WP_091873486.1">
    <property type="nucleotide sequence ID" value="NZ_FOLD01000007.1"/>
</dbReference>
<feature type="region of interest" description="Disordered" evidence="1">
    <location>
        <begin position="1"/>
        <end position="145"/>
    </location>
</feature>
<evidence type="ECO:0000256" key="1">
    <source>
        <dbReference type="SAM" id="MobiDB-lite"/>
    </source>
</evidence>
<evidence type="ECO:0008006" key="4">
    <source>
        <dbReference type="Google" id="ProtNLM"/>
    </source>
</evidence>
<evidence type="ECO:0000313" key="3">
    <source>
        <dbReference type="Proteomes" id="UP000198639"/>
    </source>
</evidence>
<dbReference type="Proteomes" id="UP000198639">
    <property type="component" value="Unassembled WGS sequence"/>
</dbReference>
<organism evidence="2 3">
    <name type="scientific">Massilia yuzhufengensis</name>
    <dbReference type="NCBI Taxonomy" id="1164594"/>
    <lineage>
        <taxon>Bacteria</taxon>
        <taxon>Pseudomonadati</taxon>
        <taxon>Pseudomonadota</taxon>
        <taxon>Betaproteobacteria</taxon>
        <taxon>Burkholderiales</taxon>
        <taxon>Oxalobacteraceae</taxon>
        <taxon>Telluria group</taxon>
        <taxon>Massilia</taxon>
    </lineage>
</organism>
<protein>
    <recommendedName>
        <fullName evidence="4">Chemotaxis protein</fullName>
    </recommendedName>
</protein>
<dbReference type="OrthoDB" id="8777914at2"/>
<keyword evidence="3" id="KW-1185">Reference proteome</keyword>
<proteinExistence type="predicted"/>
<accession>A0A1I1JQY1</accession>
<gene>
    <name evidence="2" type="ORF">SAMN05216204_1073</name>
</gene>
<reference evidence="3" key="1">
    <citation type="submission" date="2016-10" db="EMBL/GenBank/DDBJ databases">
        <authorList>
            <person name="Varghese N."/>
            <person name="Submissions S."/>
        </authorList>
    </citation>
    <scope>NUCLEOTIDE SEQUENCE [LARGE SCALE GENOMIC DNA]</scope>
    <source>
        <strain evidence="3">CGMCC 1.12041</strain>
    </source>
</reference>
<name>A0A1I1JQY1_9BURK</name>